<dbReference type="InterPro" id="IPR036045">
    <property type="entry name" value="Sec1-like_sf"/>
</dbReference>
<dbReference type="Gene3D" id="3.40.50.2060">
    <property type="match status" value="1"/>
</dbReference>
<evidence type="ECO:0000313" key="3">
    <source>
        <dbReference type="Proteomes" id="UP000038830"/>
    </source>
</evidence>
<dbReference type="InterPro" id="IPR043154">
    <property type="entry name" value="Sec-1-like_dom1"/>
</dbReference>
<protein>
    <submittedName>
        <fullName evidence="2">SLY1 protein</fullName>
    </submittedName>
</protein>
<dbReference type="GO" id="GO:0016192">
    <property type="term" value="P:vesicle-mediated transport"/>
    <property type="evidence" value="ECO:0007669"/>
    <property type="project" value="InterPro"/>
</dbReference>
<dbReference type="SUPFAM" id="SSF56815">
    <property type="entry name" value="Sec1/munc18-like (SM) proteins"/>
    <property type="match status" value="1"/>
</dbReference>
<dbReference type="Gene3D" id="3.90.830.10">
    <property type="entry name" value="Syntaxin Binding Protein 1, Chain A, domain 2"/>
    <property type="match status" value="1"/>
</dbReference>
<dbReference type="PANTHER" id="PTHR11679">
    <property type="entry name" value="VESICLE PROTEIN SORTING-ASSOCIATED"/>
    <property type="match status" value="1"/>
</dbReference>
<dbReference type="EMBL" id="CDQK01000005">
    <property type="protein sequence ID" value="CEP23775.1"/>
    <property type="molecule type" value="Genomic_DNA"/>
</dbReference>
<reference evidence="3" key="1">
    <citation type="journal article" date="2015" name="J. Biotechnol.">
        <title>The structure of the Cyberlindnera jadinii genome and its relation to Candida utilis analyzed by the occurrence of single nucleotide polymorphisms.</title>
        <authorList>
            <person name="Rupp O."/>
            <person name="Brinkrolf K."/>
            <person name="Buerth C."/>
            <person name="Kunigo M."/>
            <person name="Schneider J."/>
            <person name="Jaenicke S."/>
            <person name="Goesmann A."/>
            <person name="Puehler A."/>
            <person name="Jaeger K.-E."/>
            <person name="Ernst J.F."/>
        </authorList>
    </citation>
    <scope>NUCLEOTIDE SEQUENCE [LARGE SCALE GENOMIC DNA]</scope>
    <source>
        <strain evidence="3">ATCC 18201 / CBS 1600 / BCRC 20928 / JCM 3617 / NBRC 0987 / NRRL Y-1542</strain>
    </source>
</reference>
<gene>
    <name evidence="2" type="primary">SLY1</name>
    <name evidence="2" type="ORF">BN1211_4433</name>
</gene>
<dbReference type="PIRSF" id="PIRSF005715">
    <property type="entry name" value="VPS45_Sec1"/>
    <property type="match status" value="1"/>
</dbReference>
<dbReference type="Gene3D" id="3.40.50.1910">
    <property type="match status" value="1"/>
</dbReference>
<dbReference type="Proteomes" id="UP000038830">
    <property type="component" value="Unassembled WGS sequence"/>
</dbReference>
<evidence type="ECO:0000256" key="1">
    <source>
        <dbReference type="ARBA" id="ARBA00009884"/>
    </source>
</evidence>
<accession>A0A0H5C6H7</accession>
<proteinExistence type="inferred from homology"/>
<dbReference type="InterPro" id="IPR027482">
    <property type="entry name" value="Sec1-like_dom2"/>
</dbReference>
<dbReference type="InterPro" id="IPR001619">
    <property type="entry name" value="Sec1-like"/>
</dbReference>
<evidence type="ECO:0000313" key="2">
    <source>
        <dbReference type="EMBL" id="CEP23775.1"/>
    </source>
</evidence>
<name>A0A0H5C6H7_CYBJN</name>
<dbReference type="InterPro" id="IPR043127">
    <property type="entry name" value="Sec-1-like_dom3a"/>
</dbReference>
<dbReference type="AlphaFoldDB" id="A0A0H5C6H7"/>
<dbReference type="Gene3D" id="1.25.40.60">
    <property type="match status" value="1"/>
</dbReference>
<sequence length="618" mass="69575">MLNLNINAENSDLTESLNGEEIIWKVLVLDSKSTAIISSVLRMSDLLRCGITMHTHINANRSPLSDVPVIYFVEPTRANIDQIAQDLKEDKYASFYINFTSSLSRDLLEDLAKSVAMTGKSSKVMQVYDQYLSYIVTEPSLFSLKLPDVYARFASAKTTEEEINSAADIIANGLFDTIITMGSIPIIRSQSGGPAQLVSEKLDQKLRDYVISTKYTTGPDYSQRLVLILFDRNIDLAAMFSHSWIYQCLVADVFKLESNTITIETEKDGKKTKTQYDLEPKDFFWNANAQLPFPDAVDNADTELKNYKEKAEELTRGAGAQNLEDLDNHKDDLLQQTVNQLPELTARKNIIDMHMNVLLALLNELKAKGLDSFFEIEQSLSDPKSRQRFLDVLRDDGNTHNLEDKLRTFIVMYLTTDLPSDYVSSVEREFAKHEEFNTAALSHIKKLKDSLRIRNAMVMNTYTKDSSNGSSQGNSGALLSSLSSKLYNLADGKISEGVGSLISGVKRLLPEKKAMPITKLVETLMDPNNATEESLKVTDDYLYYDPKVIRGSHSRKPKRQTYLESVVFVVGGGNYLEYQNLQEWAQQSTQQGNSKQVVYGSDDIYSPSNFLKEITLLE</sequence>
<organism evidence="2 3">
    <name type="scientific">Cyberlindnera jadinii (strain ATCC 18201 / CBS 1600 / BCRC 20928 / JCM 3617 / NBRC 0987 / NRRL Y-1542)</name>
    <name type="common">Torula yeast</name>
    <name type="synonym">Candida utilis</name>
    <dbReference type="NCBI Taxonomy" id="983966"/>
    <lineage>
        <taxon>Eukaryota</taxon>
        <taxon>Fungi</taxon>
        <taxon>Dikarya</taxon>
        <taxon>Ascomycota</taxon>
        <taxon>Saccharomycotina</taxon>
        <taxon>Saccharomycetes</taxon>
        <taxon>Phaffomycetales</taxon>
        <taxon>Phaffomycetaceae</taxon>
        <taxon>Cyberlindnera</taxon>
    </lineage>
</organism>
<comment type="similarity">
    <text evidence="1">Belongs to the STXBP/unc-18/SEC1 family.</text>
</comment>
<dbReference type="Pfam" id="PF00995">
    <property type="entry name" value="Sec1"/>
    <property type="match status" value="1"/>
</dbReference>